<keyword evidence="1" id="KW-0812">Transmembrane</keyword>
<organism evidence="3 4">
    <name type="scientific">Bosea vestrisii</name>
    <dbReference type="NCBI Taxonomy" id="151416"/>
    <lineage>
        <taxon>Bacteria</taxon>
        <taxon>Pseudomonadati</taxon>
        <taxon>Pseudomonadota</taxon>
        <taxon>Alphaproteobacteria</taxon>
        <taxon>Hyphomicrobiales</taxon>
        <taxon>Boseaceae</taxon>
        <taxon>Bosea</taxon>
    </lineage>
</organism>
<dbReference type="Gene3D" id="2.40.50.90">
    <property type="match status" value="1"/>
</dbReference>
<protein>
    <submittedName>
        <fullName evidence="3">Thermonuclease family protein</fullName>
    </submittedName>
</protein>
<accession>A0ABW0H6V0</accession>
<feature type="domain" description="TNase-like" evidence="2">
    <location>
        <begin position="54"/>
        <end position="145"/>
    </location>
</feature>
<dbReference type="EMBL" id="JBHSLV010000007">
    <property type="protein sequence ID" value="MFC5391659.1"/>
    <property type="molecule type" value="Genomic_DNA"/>
</dbReference>
<keyword evidence="1" id="KW-1133">Transmembrane helix</keyword>
<feature type="transmembrane region" description="Helical" evidence="1">
    <location>
        <begin position="23"/>
        <end position="42"/>
    </location>
</feature>
<keyword evidence="1" id="KW-0472">Membrane</keyword>
<dbReference type="RefSeq" id="WP_377006468.1">
    <property type="nucleotide sequence ID" value="NZ_JBHSLV010000007.1"/>
</dbReference>
<name>A0ABW0H6V0_9HYPH</name>
<proteinExistence type="predicted"/>
<dbReference type="SUPFAM" id="SSF50199">
    <property type="entry name" value="Staphylococcal nuclease"/>
    <property type="match status" value="1"/>
</dbReference>
<gene>
    <name evidence="3" type="ORF">ACFPPC_03270</name>
</gene>
<keyword evidence="4" id="KW-1185">Reference proteome</keyword>
<dbReference type="Proteomes" id="UP001596104">
    <property type="component" value="Unassembled WGS sequence"/>
</dbReference>
<dbReference type="InterPro" id="IPR035437">
    <property type="entry name" value="SNase_OB-fold_sf"/>
</dbReference>
<evidence type="ECO:0000313" key="4">
    <source>
        <dbReference type="Proteomes" id="UP001596104"/>
    </source>
</evidence>
<dbReference type="Pfam" id="PF00565">
    <property type="entry name" value="SNase"/>
    <property type="match status" value="1"/>
</dbReference>
<evidence type="ECO:0000313" key="3">
    <source>
        <dbReference type="EMBL" id="MFC5391659.1"/>
    </source>
</evidence>
<reference evidence="4" key="1">
    <citation type="journal article" date="2019" name="Int. J. Syst. Evol. Microbiol.">
        <title>The Global Catalogue of Microorganisms (GCM) 10K type strain sequencing project: providing services to taxonomists for standard genome sequencing and annotation.</title>
        <authorList>
            <consortium name="The Broad Institute Genomics Platform"/>
            <consortium name="The Broad Institute Genome Sequencing Center for Infectious Disease"/>
            <person name="Wu L."/>
            <person name="Ma J."/>
        </authorList>
    </citation>
    <scope>NUCLEOTIDE SEQUENCE [LARGE SCALE GENOMIC DNA]</scope>
    <source>
        <strain evidence="4">CGMCC 1.16326</strain>
    </source>
</reference>
<comment type="caution">
    <text evidence="3">The sequence shown here is derived from an EMBL/GenBank/DDBJ whole genome shotgun (WGS) entry which is preliminary data.</text>
</comment>
<dbReference type="PROSITE" id="PS50830">
    <property type="entry name" value="TNASE_3"/>
    <property type="match status" value="1"/>
</dbReference>
<evidence type="ECO:0000256" key="1">
    <source>
        <dbReference type="SAM" id="Phobius"/>
    </source>
</evidence>
<dbReference type="InterPro" id="IPR016071">
    <property type="entry name" value="Staphylococal_nuclease_OB-fold"/>
</dbReference>
<sequence>MTRNPDDWAGTPEFRRELRRTRLLHTALGAAVFVLLFGIVLAKAEVVDGDRIVIIDGDTVALPGGERVRILNIDAPETRGARCEAEAVAGYRAKERLAELIRGGKVEVTRCEASGRCQDRYRRTLARLSAGGRDLGEVLVAEGRALAWATGPAARQSRVAYWCGR</sequence>
<evidence type="ECO:0000259" key="2">
    <source>
        <dbReference type="PROSITE" id="PS50830"/>
    </source>
</evidence>